<keyword evidence="3" id="KW-1185">Reference proteome</keyword>
<evidence type="ECO:0000256" key="1">
    <source>
        <dbReference type="SAM" id="Phobius"/>
    </source>
</evidence>
<proteinExistence type="predicted"/>
<keyword evidence="1" id="KW-0812">Transmembrane</keyword>
<feature type="transmembrane region" description="Helical" evidence="1">
    <location>
        <begin position="6"/>
        <end position="25"/>
    </location>
</feature>
<keyword evidence="1" id="KW-1133">Transmembrane helix</keyword>
<dbReference type="AlphaFoldDB" id="A0A8H7WDX5"/>
<accession>A0A8H7WDX5</accession>
<dbReference type="EMBL" id="JAFJYH010000040">
    <property type="protein sequence ID" value="KAG4423012.1"/>
    <property type="molecule type" value="Genomic_DNA"/>
</dbReference>
<sequence length="146" mass="16032">MKPTTLFTNIIGTTILILSATGLAVPRTSSDYPVRSLSVTGTTGNGIPLNHTGTIEEILSQISTKNPDFEIPVISKVIERAVGRRNDANQDKLLCIPVPGQNWEYACEYDIDDGIKYLDSLKNAICWVQPFSCTRVSCAHNNAIYM</sequence>
<dbReference type="OrthoDB" id="3552888at2759"/>
<keyword evidence="1" id="KW-0472">Membrane</keyword>
<name>A0A8H7WDX5_9HELO</name>
<evidence type="ECO:0000313" key="3">
    <source>
        <dbReference type="Proteomes" id="UP000664132"/>
    </source>
</evidence>
<gene>
    <name evidence="2" type="ORF">IFR04_003788</name>
</gene>
<organism evidence="2 3">
    <name type="scientific">Cadophora malorum</name>
    <dbReference type="NCBI Taxonomy" id="108018"/>
    <lineage>
        <taxon>Eukaryota</taxon>
        <taxon>Fungi</taxon>
        <taxon>Dikarya</taxon>
        <taxon>Ascomycota</taxon>
        <taxon>Pezizomycotina</taxon>
        <taxon>Leotiomycetes</taxon>
        <taxon>Helotiales</taxon>
        <taxon>Ploettnerulaceae</taxon>
        <taxon>Cadophora</taxon>
    </lineage>
</organism>
<reference evidence="2" key="1">
    <citation type="submission" date="2021-02" db="EMBL/GenBank/DDBJ databases">
        <title>Genome sequence Cadophora malorum strain M34.</title>
        <authorList>
            <person name="Stefanovic E."/>
            <person name="Vu D."/>
            <person name="Scully C."/>
            <person name="Dijksterhuis J."/>
            <person name="Roader J."/>
            <person name="Houbraken J."/>
        </authorList>
    </citation>
    <scope>NUCLEOTIDE SEQUENCE</scope>
    <source>
        <strain evidence="2">M34</strain>
    </source>
</reference>
<protein>
    <submittedName>
        <fullName evidence="2">Uncharacterized protein</fullName>
    </submittedName>
</protein>
<evidence type="ECO:0000313" key="2">
    <source>
        <dbReference type="EMBL" id="KAG4423012.1"/>
    </source>
</evidence>
<comment type="caution">
    <text evidence="2">The sequence shown here is derived from an EMBL/GenBank/DDBJ whole genome shotgun (WGS) entry which is preliminary data.</text>
</comment>
<dbReference type="Proteomes" id="UP000664132">
    <property type="component" value="Unassembled WGS sequence"/>
</dbReference>